<gene>
    <name evidence="1" type="ORF">IQ247_22285</name>
</gene>
<proteinExistence type="predicted"/>
<reference evidence="1" key="1">
    <citation type="submission" date="2020-10" db="EMBL/GenBank/DDBJ databases">
        <authorList>
            <person name="Castelo-Branco R."/>
            <person name="Eusebio N."/>
            <person name="Adriana R."/>
            <person name="Vieira A."/>
            <person name="Brugerolle De Fraissinette N."/>
            <person name="Rezende De Castro R."/>
            <person name="Schneider M.P."/>
            <person name="Vasconcelos V."/>
            <person name="Leao P.N."/>
        </authorList>
    </citation>
    <scope>NUCLEOTIDE SEQUENCE</scope>
    <source>
        <strain evidence="1">LEGE 06105</strain>
    </source>
</reference>
<organism evidence="1 2">
    <name type="scientific">Plectonema cf. radiosum LEGE 06105</name>
    <dbReference type="NCBI Taxonomy" id="945769"/>
    <lineage>
        <taxon>Bacteria</taxon>
        <taxon>Bacillati</taxon>
        <taxon>Cyanobacteriota</taxon>
        <taxon>Cyanophyceae</taxon>
        <taxon>Oscillatoriophycideae</taxon>
        <taxon>Oscillatoriales</taxon>
        <taxon>Microcoleaceae</taxon>
        <taxon>Plectonema</taxon>
    </lineage>
</organism>
<dbReference type="RefSeq" id="WP_193923409.1">
    <property type="nucleotide sequence ID" value="NZ_JADEWL010000096.1"/>
</dbReference>
<dbReference type="Proteomes" id="UP000620559">
    <property type="component" value="Unassembled WGS sequence"/>
</dbReference>
<name>A0A8J7F6A3_9CYAN</name>
<sequence>MDNSQEILVEKNVKYNVEFNGKVVSIENVPVRINEETQEYYVSSTVVQFIVNVVLEQFTQA</sequence>
<dbReference type="EMBL" id="JADEWL010000096">
    <property type="protein sequence ID" value="MBE9215358.1"/>
    <property type="molecule type" value="Genomic_DNA"/>
</dbReference>
<accession>A0A8J7F6A3</accession>
<dbReference type="AlphaFoldDB" id="A0A8J7F6A3"/>
<evidence type="ECO:0000313" key="1">
    <source>
        <dbReference type="EMBL" id="MBE9215358.1"/>
    </source>
</evidence>
<keyword evidence="2" id="KW-1185">Reference proteome</keyword>
<evidence type="ECO:0000313" key="2">
    <source>
        <dbReference type="Proteomes" id="UP000620559"/>
    </source>
</evidence>
<comment type="caution">
    <text evidence="1">The sequence shown here is derived from an EMBL/GenBank/DDBJ whole genome shotgun (WGS) entry which is preliminary data.</text>
</comment>
<protein>
    <submittedName>
        <fullName evidence="1">Uncharacterized protein</fullName>
    </submittedName>
</protein>